<dbReference type="Proteomes" id="UP000290932">
    <property type="component" value="Unassembled WGS sequence"/>
</dbReference>
<dbReference type="RefSeq" id="WP_128692590.1">
    <property type="nucleotide sequence ID" value="NZ_LHQS01000001.1"/>
</dbReference>
<proteinExistence type="predicted"/>
<reference evidence="1 2" key="1">
    <citation type="journal article" date="2015" name="Int. J. Syst. Evol. Microbiol.">
        <title>Methanoculleus taiwanensis sp. nov., a methanogen isolated from deep marine sediment at the deformation front area near Taiwan.</title>
        <authorList>
            <person name="Weng C.Y."/>
            <person name="Chen S.C."/>
            <person name="Lai M.C."/>
            <person name="Wu S.Y."/>
            <person name="Lin S."/>
            <person name="Yang T.F."/>
            <person name="Chen P.C."/>
        </authorList>
    </citation>
    <scope>NUCLEOTIDE SEQUENCE [LARGE SCALE GENOMIC DNA]</scope>
    <source>
        <strain evidence="1 2">CYW4</strain>
    </source>
</reference>
<gene>
    <name evidence="1" type="ORF">ABH15_01465</name>
</gene>
<evidence type="ECO:0000313" key="2">
    <source>
        <dbReference type="Proteomes" id="UP000290932"/>
    </source>
</evidence>
<evidence type="ECO:0000313" key="1">
    <source>
        <dbReference type="EMBL" id="RXE56852.1"/>
    </source>
</evidence>
<accession>A0A498H1X8</accession>
<keyword evidence="1" id="KW-0540">Nuclease</keyword>
<keyword evidence="1" id="KW-0378">Hydrolase</keyword>
<dbReference type="EMBL" id="LHQS01000001">
    <property type="protein sequence ID" value="RXE56852.1"/>
    <property type="molecule type" value="Genomic_DNA"/>
</dbReference>
<dbReference type="CDD" id="cd10441">
    <property type="entry name" value="GIY-YIG_COG1833"/>
    <property type="match status" value="1"/>
</dbReference>
<sequence length="146" mass="16389">MDKGVYCLLFRNRPGEIRVGSLGSVPFAGGWHCYVGSALGSGGLARAERHVRLSRERDRSPRWHVDYLLLDPRFTLSAIVSAPTSRGVECDLARLISECPVPGFGCSDCRCRSHLFWRPENPTEEVTAAFRALGLACRYQNYQERE</sequence>
<dbReference type="AlphaFoldDB" id="A0A498H1X8"/>
<dbReference type="OrthoDB" id="17296at2157"/>
<dbReference type="PANTHER" id="PTHR37460:SF1">
    <property type="entry name" value="ENDONUCLEASE III"/>
    <property type="match status" value="1"/>
</dbReference>
<dbReference type="Pfam" id="PF01986">
    <property type="entry name" value="DUF123"/>
    <property type="match status" value="1"/>
</dbReference>
<keyword evidence="1" id="KW-0255">Endonuclease</keyword>
<protein>
    <submittedName>
        <fullName evidence="1">Endonuclease III</fullName>
    </submittedName>
</protein>
<comment type="caution">
    <text evidence="1">The sequence shown here is derived from an EMBL/GenBank/DDBJ whole genome shotgun (WGS) entry which is preliminary data.</text>
</comment>
<name>A0A498H1X8_9EURY</name>
<dbReference type="InterPro" id="IPR002837">
    <property type="entry name" value="DUF123"/>
</dbReference>
<keyword evidence="2" id="KW-1185">Reference proteome</keyword>
<dbReference type="PANTHER" id="PTHR37460">
    <property type="entry name" value="ENDONUCLEASE III"/>
    <property type="match status" value="1"/>
</dbReference>
<dbReference type="GO" id="GO:0004519">
    <property type="term" value="F:endonuclease activity"/>
    <property type="evidence" value="ECO:0007669"/>
    <property type="project" value="UniProtKB-KW"/>
</dbReference>
<organism evidence="1 2">
    <name type="scientific">Methanoculleus taiwanensis</name>
    <dbReference type="NCBI Taxonomy" id="1550565"/>
    <lineage>
        <taxon>Archaea</taxon>
        <taxon>Methanobacteriati</taxon>
        <taxon>Methanobacteriota</taxon>
        <taxon>Stenosarchaea group</taxon>
        <taxon>Methanomicrobia</taxon>
        <taxon>Methanomicrobiales</taxon>
        <taxon>Methanomicrobiaceae</taxon>
        <taxon>Methanoculleus</taxon>
    </lineage>
</organism>